<keyword evidence="3" id="KW-0520">NAD</keyword>
<gene>
    <name evidence="7" type="ORF">NIES267_00220</name>
</gene>
<dbReference type="Proteomes" id="UP000218418">
    <property type="component" value="Chromosome"/>
</dbReference>
<protein>
    <submittedName>
        <fullName evidence="7">Putative 3-hydroxyisobutyrate dehydrogenase</fullName>
    </submittedName>
</protein>
<evidence type="ECO:0000259" key="6">
    <source>
        <dbReference type="Pfam" id="PF14833"/>
    </source>
</evidence>
<dbReference type="AlphaFoldDB" id="A0A1Z4LH31"/>
<dbReference type="InterPro" id="IPR051265">
    <property type="entry name" value="HIBADH-related_NP60_sf"/>
</dbReference>
<dbReference type="SUPFAM" id="SSF51735">
    <property type="entry name" value="NAD(P)-binding Rossmann-fold domains"/>
    <property type="match status" value="1"/>
</dbReference>
<dbReference type="InterPro" id="IPR036291">
    <property type="entry name" value="NAD(P)-bd_dom_sf"/>
</dbReference>
<dbReference type="GO" id="GO:0050661">
    <property type="term" value="F:NADP binding"/>
    <property type="evidence" value="ECO:0007669"/>
    <property type="project" value="InterPro"/>
</dbReference>
<accession>A0A1Z4LH31</accession>
<proteinExistence type="inferred from homology"/>
<keyword evidence="8" id="KW-1185">Reference proteome</keyword>
<evidence type="ECO:0000259" key="5">
    <source>
        <dbReference type="Pfam" id="PF03446"/>
    </source>
</evidence>
<dbReference type="OrthoDB" id="9786703at2"/>
<dbReference type="Gene3D" id="1.10.1040.10">
    <property type="entry name" value="N-(1-d-carboxylethyl)-l-norvaline Dehydrogenase, domain 2"/>
    <property type="match status" value="1"/>
</dbReference>
<reference evidence="7 8" key="1">
    <citation type="submission" date="2017-06" db="EMBL/GenBank/DDBJ databases">
        <title>Genome sequencing of cyanobaciteial culture collection at National Institute for Environmental Studies (NIES).</title>
        <authorList>
            <person name="Hirose Y."/>
            <person name="Shimura Y."/>
            <person name="Fujisawa T."/>
            <person name="Nakamura Y."/>
            <person name="Kawachi M."/>
        </authorList>
    </citation>
    <scope>NUCLEOTIDE SEQUENCE [LARGE SCALE GENOMIC DNA]</scope>
    <source>
        <strain evidence="7 8">NIES-267</strain>
    </source>
</reference>
<dbReference type="GO" id="GO:0016054">
    <property type="term" value="P:organic acid catabolic process"/>
    <property type="evidence" value="ECO:0007669"/>
    <property type="project" value="UniProtKB-ARBA"/>
</dbReference>
<dbReference type="GO" id="GO:0016491">
    <property type="term" value="F:oxidoreductase activity"/>
    <property type="evidence" value="ECO:0007669"/>
    <property type="project" value="UniProtKB-KW"/>
</dbReference>
<dbReference type="PANTHER" id="PTHR43580:SF2">
    <property type="entry name" value="CYTOKINE-LIKE NUCLEAR FACTOR N-PAC"/>
    <property type="match status" value="1"/>
</dbReference>
<dbReference type="InterPro" id="IPR015815">
    <property type="entry name" value="HIBADH-related"/>
</dbReference>
<dbReference type="EMBL" id="AP018227">
    <property type="protein sequence ID" value="BAY80565.1"/>
    <property type="molecule type" value="Genomic_DNA"/>
</dbReference>
<feature type="active site" evidence="4">
    <location>
        <position position="175"/>
    </location>
</feature>
<dbReference type="PANTHER" id="PTHR43580">
    <property type="entry name" value="OXIDOREDUCTASE GLYR1-RELATED"/>
    <property type="match status" value="1"/>
</dbReference>
<dbReference type="InterPro" id="IPR002204">
    <property type="entry name" value="3-OH-isobutyrate_DH-rel_CS"/>
</dbReference>
<evidence type="ECO:0000256" key="2">
    <source>
        <dbReference type="ARBA" id="ARBA00023002"/>
    </source>
</evidence>
<evidence type="ECO:0000256" key="3">
    <source>
        <dbReference type="ARBA" id="ARBA00023027"/>
    </source>
</evidence>
<dbReference type="SUPFAM" id="SSF48179">
    <property type="entry name" value="6-phosphogluconate dehydrogenase C-terminal domain-like"/>
    <property type="match status" value="1"/>
</dbReference>
<dbReference type="Gene3D" id="3.40.50.720">
    <property type="entry name" value="NAD(P)-binding Rossmann-like Domain"/>
    <property type="match status" value="1"/>
</dbReference>
<dbReference type="Pfam" id="PF14833">
    <property type="entry name" value="NAD_binding_11"/>
    <property type="match status" value="1"/>
</dbReference>
<dbReference type="PROSITE" id="PS00895">
    <property type="entry name" value="3_HYDROXYISOBUT_DH"/>
    <property type="match status" value="1"/>
</dbReference>
<evidence type="ECO:0000313" key="7">
    <source>
        <dbReference type="EMBL" id="BAY80565.1"/>
    </source>
</evidence>
<keyword evidence="2" id="KW-0560">Oxidoreductase</keyword>
<evidence type="ECO:0000256" key="4">
    <source>
        <dbReference type="PIRSR" id="PIRSR000103-1"/>
    </source>
</evidence>
<dbReference type="Pfam" id="PF03446">
    <property type="entry name" value="NAD_binding_2"/>
    <property type="match status" value="1"/>
</dbReference>
<dbReference type="InterPro" id="IPR008927">
    <property type="entry name" value="6-PGluconate_DH-like_C_sf"/>
</dbReference>
<dbReference type="InterPro" id="IPR029154">
    <property type="entry name" value="HIBADH-like_NADP-bd"/>
</dbReference>
<feature type="domain" description="6-phosphogluconate dehydrogenase NADP-binding" evidence="5">
    <location>
        <begin position="5"/>
        <end position="165"/>
    </location>
</feature>
<dbReference type="InterPro" id="IPR013328">
    <property type="entry name" value="6PGD_dom2"/>
</dbReference>
<dbReference type="InterPro" id="IPR006115">
    <property type="entry name" value="6PGDH_NADP-bd"/>
</dbReference>
<evidence type="ECO:0000313" key="8">
    <source>
        <dbReference type="Proteomes" id="UP000218418"/>
    </source>
</evidence>
<organism evidence="7 8">
    <name type="scientific">Calothrix parasitica NIES-267</name>
    <dbReference type="NCBI Taxonomy" id="1973488"/>
    <lineage>
        <taxon>Bacteria</taxon>
        <taxon>Bacillati</taxon>
        <taxon>Cyanobacteriota</taxon>
        <taxon>Cyanophyceae</taxon>
        <taxon>Nostocales</taxon>
        <taxon>Calotrichaceae</taxon>
        <taxon>Calothrix</taxon>
    </lineage>
</organism>
<feature type="domain" description="3-hydroxyisobutyrate dehydrogenase-like NAD-binding" evidence="6">
    <location>
        <begin position="169"/>
        <end position="288"/>
    </location>
</feature>
<comment type="similarity">
    <text evidence="1">Belongs to the HIBADH-related family.</text>
</comment>
<sequence>MNNQKIAVLGLGAMGSRMAVNLLKAGYNVTVWNRSPESTKPLAAKGATVATTPKLAAKSADIVISMVTDINASRAVWLDSQTGALSGMRQNAVAIESSTLTVNWVKELAAEITSRGVEFLDAPVVGTRPQADSGNLVYLVGGKAETLKQAENVLLSAGGGKINHVGDIGEGMAIKLAVNAMFGIQIAAFAEIIGMLTKNGLKLEKAIQCLGDLPVTSPAVKNAANLILKDNHAAMFPISLVEKDFRYVMQTAADIKAKVPTSEAIHQVYLDAVNKGYGGDNITGVAKLFI</sequence>
<evidence type="ECO:0000256" key="1">
    <source>
        <dbReference type="ARBA" id="ARBA00009080"/>
    </source>
</evidence>
<name>A0A1Z4LH31_9CYAN</name>
<dbReference type="PIRSF" id="PIRSF000103">
    <property type="entry name" value="HIBADH"/>
    <property type="match status" value="1"/>
</dbReference>
<dbReference type="GO" id="GO:0051287">
    <property type="term" value="F:NAD binding"/>
    <property type="evidence" value="ECO:0007669"/>
    <property type="project" value="InterPro"/>
</dbReference>